<feature type="transmembrane region" description="Helical" evidence="4">
    <location>
        <begin position="477"/>
        <end position="498"/>
    </location>
</feature>
<dbReference type="SUPFAM" id="SSF49478">
    <property type="entry name" value="Cna protein B-type domain"/>
    <property type="match status" value="1"/>
</dbReference>
<comment type="caution">
    <text evidence="8">The sequence shown here is derived from an EMBL/GenBank/DDBJ whole genome shotgun (WGS) entry which is preliminary data.</text>
</comment>
<evidence type="ECO:0000259" key="6">
    <source>
        <dbReference type="Pfam" id="PF16555"/>
    </source>
</evidence>
<evidence type="ECO:0000256" key="5">
    <source>
        <dbReference type="SAM" id="SignalP"/>
    </source>
</evidence>
<comment type="similarity">
    <text evidence="1">Belongs to the serine-aspartate repeat-containing protein (SDr) family.</text>
</comment>
<dbReference type="Proteomes" id="UP001157160">
    <property type="component" value="Unassembled WGS sequence"/>
</dbReference>
<feature type="domain" description="Gram-positive pilin subunit D1 N-terminal" evidence="6">
    <location>
        <begin position="42"/>
        <end position="187"/>
    </location>
</feature>
<dbReference type="InterPro" id="IPR048052">
    <property type="entry name" value="FM1-like"/>
</dbReference>
<evidence type="ECO:0000313" key="9">
    <source>
        <dbReference type="Proteomes" id="UP001157160"/>
    </source>
</evidence>
<dbReference type="InterPro" id="IPR032364">
    <property type="entry name" value="GramPos_pilinD1_N"/>
</dbReference>
<gene>
    <name evidence="8" type="ORF">GCM10025874_26670</name>
</gene>
<evidence type="ECO:0000259" key="7">
    <source>
        <dbReference type="Pfam" id="PF17802"/>
    </source>
</evidence>
<keyword evidence="4" id="KW-0472">Membrane</keyword>
<evidence type="ECO:0000256" key="3">
    <source>
        <dbReference type="ARBA" id="ARBA00022729"/>
    </source>
</evidence>
<dbReference type="Pfam" id="PF17802">
    <property type="entry name" value="SpaA"/>
    <property type="match status" value="1"/>
</dbReference>
<sequence length="509" mass="51583">MSRKTFAARAAATLGAVAIGALAIFGTAVPASAAGANIDASQTRTLTVHKHERTASNGTTPGTGQQITDANKKSALGAPLAGVTFKVQQIADIDLNTTQGWATVQNLTAQQAANRALAAGTSVVTNGNGEAVFSNLPIGAYLVTETTAPNTVTDRTAPFLVTVPTATGKAGAPSNTWVYDVHVYPKNATSSLSKVRVPAAAGTAEAANADLQRWSVAARVPQIASNDSLETFSVVDTIDTAVLKFLTTDAPTGVAAGGTVSLTNASGAAVTLTAGTDYSVVKSTDGKTLTLTFTQAGRTILAANKGGTVSLNVLTKAVAVPTTTPAGTVTNNASSIIKAANSPAVTNTTSATATVASFQFFTYSPVTDNGTTTKSPLANASFEIYPSKADAEAGTNKIVIDGKSSWTTDANGQYTFPVLNSGTYVIKETNAPVGFELPTLNIPDTTAGTGTTYYAELPHNQQLPTWALPFTGGNGPVLFATGGGALLVIALGAALVAARRRRGAAEIAA</sequence>
<dbReference type="NCBIfam" id="NF033902">
    <property type="entry name" value="iso_D2_wall_anc"/>
    <property type="match status" value="1"/>
</dbReference>
<dbReference type="PANTHER" id="PTHR36108">
    <property type="entry name" value="COLOSSIN-B-RELATED"/>
    <property type="match status" value="1"/>
</dbReference>
<dbReference type="EMBL" id="BSUL01000001">
    <property type="protein sequence ID" value="GMA29414.1"/>
    <property type="molecule type" value="Genomic_DNA"/>
</dbReference>
<organism evidence="8 9">
    <name type="scientific">Arenivirga flava</name>
    <dbReference type="NCBI Taxonomy" id="1930060"/>
    <lineage>
        <taxon>Bacteria</taxon>
        <taxon>Bacillati</taxon>
        <taxon>Actinomycetota</taxon>
        <taxon>Actinomycetes</taxon>
        <taxon>Micrococcales</taxon>
        <taxon>Microbacteriaceae</taxon>
        <taxon>Arenivirga</taxon>
    </lineage>
</organism>
<dbReference type="InterPro" id="IPR013783">
    <property type="entry name" value="Ig-like_fold"/>
</dbReference>
<proteinExistence type="inferred from homology"/>
<feature type="domain" description="SpaA-like prealbumin fold" evidence="7">
    <location>
        <begin position="370"/>
        <end position="439"/>
    </location>
</feature>
<dbReference type="Gene3D" id="2.60.40.10">
    <property type="entry name" value="Immunoglobulins"/>
    <property type="match status" value="2"/>
</dbReference>
<dbReference type="GO" id="GO:0005975">
    <property type="term" value="P:carbohydrate metabolic process"/>
    <property type="evidence" value="ECO:0007669"/>
    <property type="project" value="UniProtKB-ARBA"/>
</dbReference>
<keyword evidence="4" id="KW-0812">Transmembrane</keyword>
<feature type="signal peptide" evidence="5">
    <location>
        <begin position="1"/>
        <end position="33"/>
    </location>
</feature>
<evidence type="ECO:0000256" key="2">
    <source>
        <dbReference type="ARBA" id="ARBA00022525"/>
    </source>
</evidence>
<evidence type="ECO:0000256" key="1">
    <source>
        <dbReference type="ARBA" id="ARBA00007257"/>
    </source>
</evidence>
<dbReference type="AlphaFoldDB" id="A0AA37XA50"/>
<dbReference type="Gene3D" id="2.60.40.740">
    <property type="match status" value="1"/>
</dbReference>
<dbReference type="PANTHER" id="PTHR36108:SF13">
    <property type="entry name" value="COLOSSIN-B-RELATED"/>
    <property type="match status" value="1"/>
</dbReference>
<name>A0AA37XA50_9MICO</name>
<keyword evidence="2" id="KW-0964">Secreted</keyword>
<keyword evidence="4" id="KW-1133">Transmembrane helix</keyword>
<reference evidence="8 9" key="1">
    <citation type="journal article" date="2014" name="Int. J. Syst. Evol. Microbiol.">
        <title>Complete genome sequence of Corynebacterium casei LMG S-19264T (=DSM 44701T), isolated from a smear-ripened cheese.</title>
        <authorList>
            <consortium name="US DOE Joint Genome Institute (JGI-PGF)"/>
            <person name="Walter F."/>
            <person name="Albersmeier A."/>
            <person name="Kalinowski J."/>
            <person name="Ruckert C."/>
        </authorList>
    </citation>
    <scope>NUCLEOTIDE SEQUENCE [LARGE SCALE GENOMIC DNA]</scope>
    <source>
        <strain evidence="8 9">NBRC 112289</strain>
    </source>
</reference>
<accession>A0AA37XA50</accession>
<evidence type="ECO:0000256" key="4">
    <source>
        <dbReference type="SAM" id="Phobius"/>
    </source>
</evidence>
<feature type="chain" id="PRO_5041460718" evidence="5">
    <location>
        <begin position="34"/>
        <end position="509"/>
    </location>
</feature>
<dbReference type="Pfam" id="PF16555">
    <property type="entry name" value="GramPos_pilinD1"/>
    <property type="match status" value="1"/>
</dbReference>
<protein>
    <submittedName>
        <fullName evidence="8">Uncharacterized protein</fullName>
    </submittedName>
</protein>
<evidence type="ECO:0000313" key="8">
    <source>
        <dbReference type="EMBL" id="GMA29414.1"/>
    </source>
</evidence>
<dbReference type="InterPro" id="IPR041033">
    <property type="entry name" value="SpaA_PFL_dom_1"/>
</dbReference>
<dbReference type="RefSeq" id="WP_284233505.1">
    <property type="nucleotide sequence ID" value="NZ_BSUL01000001.1"/>
</dbReference>
<keyword evidence="9" id="KW-1185">Reference proteome</keyword>
<keyword evidence="3 5" id="KW-0732">Signal</keyword>